<sequence>MITDIIGALANLTSLILWIPQAKTTWKNRNDPQALAGVSIGTQMLVGVNTVLWCIYGVMINNVWLPLGTIIILPLASLTIFLKKKSDKRKKIVVNEEKETWFTFADYRRLAPENKELCLKAIYTTDFGQQVSAGLLNWESYEEMNELDKMFWNKDLWLEKYCV</sequence>
<feature type="transmembrane region" description="Helical" evidence="1">
    <location>
        <begin position="6"/>
        <end position="22"/>
    </location>
</feature>
<keyword evidence="1" id="KW-0812">Transmembrane</keyword>
<keyword evidence="1" id="KW-1133">Transmembrane helix</keyword>
<proteinExistence type="predicted"/>
<dbReference type="EMBL" id="MIJY01000012">
    <property type="protein sequence ID" value="OEG16799.1"/>
    <property type="molecule type" value="Genomic_DNA"/>
</dbReference>
<dbReference type="Gene3D" id="1.20.1280.290">
    <property type="match status" value="1"/>
</dbReference>
<evidence type="ECO:0000313" key="2">
    <source>
        <dbReference type="EMBL" id="OEG16799.1"/>
    </source>
</evidence>
<feature type="transmembrane region" description="Helical" evidence="1">
    <location>
        <begin position="34"/>
        <end position="58"/>
    </location>
</feature>
<name>A0A1E5GVU0_9ENTE</name>
<reference evidence="3" key="1">
    <citation type="submission" date="2016-09" db="EMBL/GenBank/DDBJ databases">
        <authorList>
            <person name="Gulvik C.A."/>
        </authorList>
    </citation>
    <scope>NUCLEOTIDE SEQUENCE [LARGE SCALE GENOMIC DNA]</scope>
    <source>
        <strain evidence="3">LMG 8895</strain>
    </source>
</reference>
<accession>A0A1E5GVU0</accession>
<keyword evidence="1" id="KW-0472">Membrane</keyword>
<dbReference type="RefSeq" id="WP_069663196.1">
    <property type="nucleotide sequence ID" value="NZ_JBHUJJ010000001.1"/>
</dbReference>
<dbReference type="AlphaFoldDB" id="A0A1E5GVU0"/>
<evidence type="ECO:0000313" key="3">
    <source>
        <dbReference type="Proteomes" id="UP000095094"/>
    </source>
</evidence>
<feature type="transmembrane region" description="Helical" evidence="1">
    <location>
        <begin position="64"/>
        <end position="82"/>
    </location>
</feature>
<protein>
    <submittedName>
        <fullName evidence="2">Uncharacterized protein</fullName>
    </submittedName>
</protein>
<comment type="caution">
    <text evidence="2">The sequence shown here is derived from an EMBL/GenBank/DDBJ whole genome shotgun (WGS) entry which is preliminary data.</text>
</comment>
<keyword evidence="3" id="KW-1185">Reference proteome</keyword>
<gene>
    <name evidence="2" type="ORF">BCR25_04170</name>
</gene>
<organism evidence="2 3">
    <name type="scientific">Enterococcus termitis</name>
    <dbReference type="NCBI Taxonomy" id="332950"/>
    <lineage>
        <taxon>Bacteria</taxon>
        <taxon>Bacillati</taxon>
        <taxon>Bacillota</taxon>
        <taxon>Bacilli</taxon>
        <taxon>Lactobacillales</taxon>
        <taxon>Enterococcaceae</taxon>
        <taxon>Enterococcus</taxon>
    </lineage>
</organism>
<dbReference type="OrthoDB" id="122062at2"/>
<dbReference type="Proteomes" id="UP000095094">
    <property type="component" value="Unassembled WGS sequence"/>
</dbReference>
<evidence type="ECO:0000256" key="1">
    <source>
        <dbReference type="SAM" id="Phobius"/>
    </source>
</evidence>